<evidence type="ECO:0000256" key="1">
    <source>
        <dbReference type="ARBA" id="ARBA00022676"/>
    </source>
</evidence>
<keyword evidence="2" id="KW-0808">Transferase</keyword>
<organism evidence="5">
    <name type="scientific">freshwater metagenome</name>
    <dbReference type="NCBI Taxonomy" id="449393"/>
    <lineage>
        <taxon>unclassified sequences</taxon>
        <taxon>metagenomes</taxon>
        <taxon>ecological metagenomes</taxon>
    </lineage>
</organism>
<dbReference type="CDD" id="cd06533">
    <property type="entry name" value="Glyco_transf_WecG_TagA"/>
    <property type="match status" value="1"/>
</dbReference>
<evidence type="ECO:0000313" key="4">
    <source>
        <dbReference type="EMBL" id="CAB4836808.1"/>
    </source>
</evidence>
<proteinExistence type="predicted"/>
<dbReference type="AlphaFoldDB" id="A0A6J7GGA3"/>
<dbReference type="EMBL" id="CAFABA010000239">
    <property type="protein sequence ID" value="CAB4836808.1"/>
    <property type="molecule type" value="Genomic_DNA"/>
</dbReference>
<gene>
    <name evidence="3" type="ORF">UFOPK2754_01503</name>
    <name evidence="4" type="ORF">UFOPK3139_03253</name>
    <name evidence="5" type="ORF">UFOPK3543_00999</name>
    <name evidence="6" type="ORF">UFOPK3967_00552</name>
</gene>
<evidence type="ECO:0000256" key="2">
    <source>
        <dbReference type="ARBA" id="ARBA00022679"/>
    </source>
</evidence>
<accession>A0A6J7GGA3</accession>
<dbReference type="EMBL" id="CAEZYR010000050">
    <property type="protein sequence ID" value="CAB4745874.1"/>
    <property type="molecule type" value="Genomic_DNA"/>
</dbReference>
<name>A0A6J7GGA3_9ZZZZ</name>
<keyword evidence="1" id="KW-0328">Glycosyltransferase</keyword>
<dbReference type="Pfam" id="PF03808">
    <property type="entry name" value="Glyco_tran_WecG"/>
    <property type="match status" value="1"/>
</dbReference>
<dbReference type="PANTHER" id="PTHR34136:SF1">
    <property type="entry name" value="UDP-N-ACETYL-D-MANNOSAMINURONIC ACID TRANSFERASE"/>
    <property type="match status" value="1"/>
</dbReference>
<evidence type="ECO:0000313" key="3">
    <source>
        <dbReference type="EMBL" id="CAB4745874.1"/>
    </source>
</evidence>
<sequence length="271" mass="30019">MAVITFPHSNRESEPVSNADRVPAYRVCGVRVDAHQVPSAVATVIESRRDKAPLAVHLVNAGTLSLARHDEDLTALLNRADLNLPDGMPLVWLARKRLGLAHMTDRCYGPDLMLALLGEGRAHGLRHYFYGSSPEVVEELAVRMRDRFPGLEVVGVESPPFRALSAEESGDLVARVRQSQADIVWVGLGTPKQDVFVDSYRDKLGAALIAVGAAFDFHAGAKKQAPRWVQRIGMEWAFRLLAEPGRLWKRYLVGNTQFVWGVLRDKPVLVD</sequence>
<reference evidence="5" key="1">
    <citation type="submission" date="2020-05" db="EMBL/GenBank/DDBJ databases">
        <authorList>
            <person name="Chiriac C."/>
            <person name="Salcher M."/>
            <person name="Ghai R."/>
            <person name="Kavagutti S V."/>
        </authorList>
    </citation>
    <scope>NUCLEOTIDE SEQUENCE</scope>
</reference>
<dbReference type="EMBL" id="CAFBMH010000026">
    <property type="protein sequence ID" value="CAB4903470.1"/>
    <property type="molecule type" value="Genomic_DNA"/>
</dbReference>
<dbReference type="PANTHER" id="PTHR34136">
    <property type="match status" value="1"/>
</dbReference>
<evidence type="ECO:0000313" key="5">
    <source>
        <dbReference type="EMBL" id="CAB4903470.1"/>
    </source>
</evidence>
<dbReference type="EMBL" id="CAFBOS010000022">
    <property type="protein sequence ID" value="CAB4984112.1"/>
    <property type="molecule type" value="Genomic_DNA"/>
</dbReference>
<evidence type="ECO:0000313" key="6">
    <source>
        <dbReference type="EMBL" id="CAB4984112.1"/>
    </source>
</evidence>
<dbReference type="GO" id="GO:0016758">
    <property type="term" value="F:hexosyltransferase activity"/>
    <property type="evidence" value="ECO:0007669"/>
    <property type="project" value="TreeGrafter"/>
</dbReference>
<protein>
    <submittedName>
        <fullName evidence="5">Unannotated protein</fullName>
    </submittedName>
</protein>
<dbReference type="InterPro" id="IPR004629">
    <property type="entry name" value="WecG_TagA_CpsF"/>
</dbReference>
<dbReference type="NCBIfam" id="TIGR00696">
    <property type="entry name" value="wecG_tagA_cpsF"/>
    <property type="match status" value="1"/>
</dbReference>